<dbReference type="Pfam" id="PF00400">
    <property type="entry name" value="WD40"/>
    <property type="match status" value="2"/>
</dbReference>
<dbReference type="InterPro" id="IPR036322">
    <property type="entry name" value="WD40_repeat_dom_sf"/>
</dbReference>
<keyword evidence="4" id="KW-1185">Reference proteome</keyword>
<name>A0A9Q0WDE4_9ROSI</name>
<sequence length="356" mass="39242">MKNFPTKFHPHSQYHRTQESQNQETEAIEEQEEEKARCEWDFSLTTIVSSGGGDNISTPAISDALGVIEFDQTNSIIATGGIARKIRVYKLQSLLPHENTGQDQGSGDYDGVVMEYDLERRIPIFERDEHGGRRVWSVDYSHWDPVLGASGSDDGTMQMWDTRCESGECVATVQPSVGGSAVCCVEFNPFGGPIVAVGCADRNVYGYDIRMTIAPVFVLDGHRKTVTYIKFLDNVTLVSASIDGCLKLWNSDNSNVIRSYRGHVNNRNFVGLSVWRKGGLLGCGSENNKVFVYDKRWGDPIWIHESHPTGRDGCGGGLVSSVCWRQVEEDQCTLVTGGSDGGLQVFQGKRKASIAS</sequence>
<dbReference type="PANTHER" id="PTHR45389:SF1">
    <property type="entry name" value="WD REPEAT-CONTAINING PROTEIN RUP1"/>
    <property type="match status" value="1"/>
</dbReference>
<organism evidence="3 4">
    <name type="scientific">Salix koriyanagi</name>
    <dbReference type="NCBI Taxonomy" id="2511006"/>
    <lineage>
        <taxon>Eukaryota</taxon>
        <taxon>Viridiplantae</taxon>
        <taxon>Streptophyta</taxon>
        <taxon>Embryophyta</taxon>
        <taxon>Tracheophyta</taxon>
        <taxon>Spermatophyta</taxon>
        <taxon>Magnoliopsida</taxon>
        <taxon>eudicotyledons</taxon>
        <taxon>Gunneridae</taxon>
        <taxon>Pentapetalae</taxon>
        <taxon>rosids</taxon>
        <taxon>fabids</taxon>
        <taxon>Malpighiales</taxon>
        <taxon>Salicaceae</taxon>
        <taxon>Saliceae</taxon>
        <taxon>Salix</taxon>
    </lineage>
</organism>
<gene>
    <name evidence="3" type="ORF">OIU74_023302</name>
</gene>
<protein>
    <submittedName>
        <fullName evidence="3">WD REPEAT-CONTAINING PROTEIN RUP1</fullName>
    </submittedName>
</protein>
<dbReference type="InterPro" id="IPR001680">
    <property type="entry name" value="WD40_rpt"/>
</dbReference>
<dbReference type="PROSITE" id="PS50294">
    <property type="entry name" value="WD_REPEATS_REGION"/>
    <property type="match status" value="1"/>
</dbReference>
<reference evidence="3" key="2">
    <citation type="journal article" date="2023" name="Int. J. Mol. Sci.">
        <title>De Novo Assembly and Annotation of 11 Diverse Shrub Willow (Salix) Genomes Reveals Novel Gene Organization in Sex-Linked Regions.</title>
        <authorList>
            <person name="Hyden B."/>
            <person name="Feng K."/>
            <person name="Yates T.B."/>
            <person name="Jawdy S."/>
            <person name="Cereghino C."/>
            <person name="Smart L.B."/>
            <person name="Muchero W."/>
        </authorList>
    </citation>
    <scope>NUCLEOTIDE SEQUENCE</scope>
    <source>
        <tissue evidence="3">Shoot tip</tissue>
    </source>
</reference>
<accession>A0A9Q0WDE4</accession>
<dbReference type="Proteomes" id="UP001151752">
    <property type="component" value="Chromosome 12"/>
</dbReference>
<keyword evidence="1" id="KW-0853">WD repeat</keyword>
<dbReference type="InterPro" id="IPR015943">
    <property type="entry name" value="WD40/YVTN_repeat-like_dom_sf"/>
</dbReference>
<reference evidence="3" key="1">
    <citation type="submission" date="2022-11" db="EMBL/GenBank/DDBJ databases">
        <authorList>
            <person name="Hyden B.L."/>
            <person name="Feng K."/>
            <person name="Yates T."/>
            <person name="Jawdy S."/>
            <person name="Smart L.B."/>
            <person name="Muchero W."/>
        </authorList>
    </citation>
    <scope>NUCLEOTIDE SEQUENCE</scope>
    <source>
        <tissue evidence="3">Shoot tip</tissue>
    </source>
</reference>
<dbReference type="PANTHER" id="PTHR45389">
    <property type="entry name" value="WD REPEAT-CONTAINING PROTEIN RUP1"/>
    <property type="match status" value="1"/>
</dbReference>
<evidence type="ECO:0000313" key="3">
    <source>
        <dbReference type="EMBL" id="KAJ6764391.1"/>
    </source>
</evidence>
<dbReference type="GO" id="GO:0010224">
    <property type="term" value="P:response to UV-B"/>
    <property type="evidence" value="ECO:0007669"/>
    <property type="project" value="TreeGrafter"/>
</dbReference>
<dbReference type="AlphaFoldDB" id="A0A9Q0WDE4"/>
<dbReference type="SMART" id="SM00320">
    <property type="entry name" value="WD40"/>
    <property type="match status" value="6"/>
</dbReference>
<dbReference type="EMBL" id="JAPFFM010000004">
    <property type="protein sequence ID" value="KAJ6764391.1"/>
    <property type="molecule type" value="Genomic_DNA"/>
</dbReference>
<comment type="caution">
    <text evidence="3">The sequence shown here is derived from an EMBL/GenBank/DDBJ whole genome shotgun (WGS) entry which is preliminary data.</text>
</comment>
<evidence type="ECO:0000256" key="2">
    <source>
        <dbReference type="SAM" id="MobiDB-lite"/>
    </source>
</evidence>
<evidence type="ECO:0000313" key="4">
    <source>
        <dbReference type="Proteomes" id="UP001151752"/>
    </source>
</evidence>
<dbReference type="SUPFAM" id="SSF50978">
    <property type="entry name" value="WD40 repeat-like"/>
    <property type="match status" value="1"/>
</dbReference>
<evidence type="ECO:0000256" key="1">
    <source>
        <dbReference type="PROSITE-ProRule" id="PRU00221"/>
    </source>
</evidence>
<feature type="region of interest" description="Disordered" evidence="2">
    <location>
        <begin position="1"/>
        <end position="32"/>
    </location>
</feature>
<dbReference type="InterPro" id="IPR044616">
    <property type="entry name" value="RUP1/2"/>
</dbReference>
<proteinExistence type="predicted"/>
<dbReference type="Gene3D" id="2.130.10.10">
    <property type="entry name" value="YVTN repeat-like/Quinoprotein amine dehydrogenase"/>
    <property type="match status" value="1"/>
</dbReference>
<dbReference type="PROSITE" id="PS50082">
    <property type="entry name" value="WD_REPEATS_2"/>
    <property type="match status" value="1"/>
</dbReference>
<feature type="repeat" description="WD" evidence="1">
    <location>
        <begin position="219"/>
        <end position="259"/>
    </location>
</feature>